<feature type="compositionally biased region" description="Low complexity" evidence="1">
    <location>
        <begin position="98"/>
        <end position="115"/>
    </location>
</feature>
<feature type="region of interest" description="Disordered" evidence="1">
    <location>
        <begin position="353"/>
        <end position="375"/>
    </location>
</feature>
<reference evidence="3 4" key="1">
    <citation type="submission" date="2023-05" db="EMBL/GenBank/DDBJ databases">
        <title>B98-5 Cell Line De Novo Hybrid Assembly: An Optical Mapping Approach.</title>
        <authorList>
            <person name="Kananen K."/>
            <person name="Auerbach J.A."/>
            <person name="Kautto E."/>
            <person name="Blachly J.S."/>
        </authorList>
    </citation>
    <scope>NUCLEOTIDE SEQUENCE [LARGE SCALE GENOMIC DNA]</scope>
    <source>
        <strain evidence="3">B95-8</strain>
        <tissue evidence="3">Cell line</tissue>
    </source>
</reference>
<organism evidence="3 4">
    <name type="scientific">Saguinus oedipus</name>
    <name type="common">Cotton-top tamarin</name>
    <name type="synonym">Oedipomidas oedipus</name>
    <dbReference type="NCBI Taxonomy" id="9490"/>
    <lineage>
        <taxon>Eukaryota</taxon>
        <taxon>Metazoa</taxon>
        <taxon>Chordata</taxon>
        <taxon>Craniata</taxon>
        <taxon>Vertebrata</taxon>
        <taxon>Euteleostomi</taxon>
        <taxon>Mammalia</taxon>
        <taxon>Eutheria</taxon>
        <taxon>Euarchontoglires</taxon>
        <taxon>Primates</taxon>
        <taxon>Haplorrhini</taxon>
        <taxon>Platyrrhini</taxon>
        <taxon>Cebidae</taxon>
        <taxon>Callitrichinae</taxon>
        <taxon>Saguinus</taxon>
    </lineage>
</organism>
<feature type="compositionally biased region" description="Low complexity" evidence="1">
    <location>
        <begin position="357"/>
        <end position="375"/>
    </location>
</feature>
<feature type="region of interest" description="Disordered" evidence="1">
    <location>
        <begin position="216"/>
        <end position="235"/>
    </location>
</feature>
<comment type="caution">
    <text evidence="3">The sequence shown here is derived from an EMBL/GenBank/DDBJ whole genome shotgun (WGS) entry which is preliminary data.</text>
</comment>
<keyword evidence="4" id="KW-1185">Reference proteome</keyword>
<dbReference type="PANTHER" id="PTHR31993">
    <property type="entry name" value="UBA-LIKE DOMAIN-CONTAINING PROTEIN 2"/>
    <property type="match status" value="1"/>
</dbReference>
<dbReference type="Pfam" id="PF22566">
    <property type="entry name" value="UBA_8"/>
    <property type="match status" value="1"/>
</dbReference>
<dbReference type="InterPro" id="IPR054109">
    <property type="entry name" value="UBA_8"/>
</dbReference>
<feature type="compositionally biased region" description="Polar residues" evidence="1">
    <location>
        <begin position="1"/>
        <end position="12"/>
    </location>
</feature>
<name>A0ABQ9VU88_SAGOE</name>
<feature type="region of interest" description="Disordered" evidence="1">
    <location>
        <begin position="1"/>
        <end position="62"/>
    </location>
</feature>
<dbReference type="EMBL" id="JASSZA010000005">
    <property type="protein sequence ID" value="KAK2112103.1"/>
    <property type="molecule type" value="Genomic_DNA"/>
</dbReference>
<proteinExistence type="predicted"/>
<accession>A0ABQ9VU88</accession>
<evidence type="ECO:0000313" key="3">
    <source>
        <dbReference type="EMBL" id="KAK2112103.1"/>
    </source>
</evidence>
<evidence type="ECO:0000259" key="2">
    <source>
        <dbReference type="Pfam" id="PF22566"/>
    </source>
</evidence>
<dbReference type="InterPro" id="IPR039310">
    <property type="entry name" value="UBALD1/2"/>
</dbReference>
<gene>
    <name evidence="3" type="primary">UBALD2</name>
    <name evidence="3" type="ORF">P7K49_011850</name>
</gene>
<dbReference type="CDD" id="cd14343">
    <property type="entry name" value="UBA_F100B_like"/>
    <property type="match status" value="1"/>
</dbReference>
<dbReference type="Gene3D" id="1.10.8.10">
    <property type="entry name" value="DNA helicase RuvA subunit, C-terminal domain"/>
    <property type="match status" value="2"/>
</dbReference>
<protein>
    <submittedName>
        <fullName evidence="3">UBA-like domain-containing protein 2</fullName>
    </submittedName>
</protein>
<feature type="compositionally biased region" description="Gly residues" evidence="1">
    <location>
        <begin position="169"/>
        <end position="180"/>
    </location>
</feature>
<feature type="region of interest" description="Disordered" evidence="1">
    <location>
        <begin position="88"/>
        <end position="121"/>
    </location>
</feature>
<dbReference type="PANTHER" id="PTHR31993:SF6">
    <property type="entry name" value="UBA-LIKE DOMAIN-CONTAINING PROTEIN 2"/>
    <property type="match status" value="1"/>
</dbReference>
<feature type="domain" description="UBA-like" evidence="2">
    <location>
        <begin position="132"/>
        <end position="164"/>
    </location>
</feature>
<dbReference type="Proteomes" id="UP001266305">
    <property type="component" value="Unassembled WGS sequence"/>
</dbReference>
<evidence type="ECO:0000256" key="1">
    <source>
        <dbReference type="SAM" id="MobiDB-lite"/>
    </source>
</evidence>
<feature type="region of interest" description="Disordered" evidence="1">
    <location>
        <begin position="166"/>
        <end position="210"/>
    </location>
</feature>
<evidence type="ECO:0000313" key="4">
    <source>
        <dbReference type="Proteomes" id="UP001266305"/>
    </source>
</evidence>
<sequence length="375" mass="39459">MPGSPTVPSSANGRGRGKRETVRAPQAAGFESNVLTGARRWRSGAPANQRRPPNVGSTRPRPALLFVVRPGRGSRTTTFAWLAAAERRRRRRARAPEPRAAGLPRPRSPASASGPNCRAPRRAMSVNMDELRHQVMINQFVLAAGCAADQAKQLLQAAHWQFEVRAGPRGSGTPGGGGGERSCRRPGSRAATASRSHAGPGAGAGDGSLCTWGSRRSGSAGLARRQGEPVGGRAAALPANAGPGCHYPVCPQTALSTFFQETNIPNSHHHHQMMCTPSNTPATPPNFPDALAMFSKLRASEGLQSNSPMSAVACSPPASFSPFWASSPPSHQAPWIPPSSPTTFHHLHCPQPTWPPGAQQGGAQQKAMAAMDGQR</sequence>